<dbReference type="EMBL" id="JAHZIK010000341">
    <property type="protein sequence ID" value="MBW7455317.1"/>
    <property type="molecule type" value="Genomic_DNA"/>
</dbReference>
<keyword evidence="2" id="KW-1185">Reference proteome</keyword>
<name>A0ABS7C333_9BACL</name>
<reference evidence="1 2" key="1">
    <citation type="submission" date="2021-07" db="EMBL/GenBank/DDBJ databases">
        <title>Paenibacillus radiodurans sp. nov., isolated from the southeastern edge of Tengger Desert.</title>
        <authorList>
            <person name="Zhang G."/>
        </authorList>
    </citation>
    <scope>NUCLEOTIDE SEQUENCE [LARGE SCALE GENOMIC DNA]</scope>
    <source>
        <strain evidence="1 2">CCM 7311</strain>
    </source>
</reference>
<feature type="non-terminal residue" evidence="1">
    <location>
        <position position="116"/>
    </location>
</feature>
<gene>
    <name evidence="1" type="ORF">K0U00_14925</name>
</gene>
<comment type="caution">
    <text evidence="1">The sequence shown here is derived from an EMBL/GenBank/DDBJ whole genome shotgun (WGS) entry which is preliminary data.</text>
</comment>
<accession>A0ABS7C333</accession>
<proteinExistence type="predicted"/>
<sequence length="116" mass="12985">MPEIADNPFTWSLYLKYGAVPAVLDRHIAEFFPAAFPRGSYYGGTLGVDAISFEGVIAQGDEVYREMTEQAQGIVPIDNKLFNRSEGEHEQLLDILRSLYLDQRKLFSVNLPNCGA</sequence>
<dbReference type="Proteomes" id="UP001519887">
    <property type="component" value="Unassembled WGS sequence"/>
</dbReference>
<protein>
    <submittedName>
        <fullName evidence="1">Uncharacterized protein</fullName>
    </submittedName>
</protein>
<evidence type="ECO:0000313" key="2">
    <source>
        <dbReference type="Proteomes" id="UP001519887"/>
    </source>
</evidence>
<organism evidence="1 2">
    <name type="scientific">Paenibacillus sepulcri</name>
    <dbReference type="NCBI Taxonomy" id="359917"/>
    <lineage>
        <taxon>Bacteria</taxon>
        <taxon>Bacillati</taxon>
        <taxon>Bacillota</taxon>
        <taxon>Bacilli</taxon>
        <taxon>Bacillales</taxon>
        <taxon>Paenibacillaceae</taxon>
        <taxon>Paenibacillus</taxon>
    </lineage>
</organism>
<dbReference type="InterPro" id="IPR015955">
    <property type="entry name" value="Lactate_DH/Glyco_Ohase_4_C"/>
</dbReference>
<dbReference type="Gene3D" id="3.90.110.10">
    <property type="entry name" value="Lactate dehydrogenase/glycoside hydrolase, family 4, C-terminal"/>
    <property type="match status" value="1"/>
</dbReference>
<evidence type="ECO:0000313" key="1">
    <source>
        <dbReference type="EMBL" id="MBW7455317.1"/>
    </source>
</evidence>